<proteinExistence type="predicted"/>
<keyword evidence="1" id="KW-0812">Transmembrane</keyword>
<gene>
    <name evidence="2" type="ORF">FSB_LOCUS18981</name>
</gene>
<sequence>MGFSPPFMGFFPPLMGSSPPFVEFAGSLDELRLFYDSGFLMWLVSSLWQMVWGFHPTRALPLERFRSESLMFFPPYLKLDLFKHLIVVCPCARITCALIPWYKRLKHPITRSVEDYFFGLSACYLLIWTTLVANALTVQKMFASPLF</sequence>
<feature type="transmembrane region" description="Helical" evidence="1">
    <location>
        <begin position="117"/>
        <end position="138"/>
    </location>
</feature>
<keyword evidence="1" id="KW-0472">Membrane</keyword>
<reference evidence="2" key="1">
    <citation type="submission" date="2018-02" db="EMBL/GenBank/DDBJ databases">
        <authorList>
            <person name="Cohen D.B."/>
            <person name="Kent A.D."/>
        </authorList>
    </citation>
    <scope>NUCLEOTIDE SEQUENCE</scope>
</reference>
<keyword evidence="1" id="KW-1133">Transmembrane helix</keyword>
<feature type="transmembrane region" description="Helical" evidence="1">
    <location>
        <begin position="81"/>
        <end position="102"/>
    </location>
</feature>
<dbReference type="EMBL" id="OIVN01001202">
    <property type="protein sequence ID" value="SPC91099.1"/>
    <property type="molecule type" value="Genomic_DNA"/>
</dbReference>
<organism evidence="2">
    <name type="scientific">Fagus sylvatica</name>
    <name type="common">Beechnut</name>
    <dbReference type="NCBI Taxonomy" id="28930"/>
    <lineage>
        <taxon>Eukaryota</taxon>
        <taxon>Viridiplantae</taxon>
        <taxon>Streptophyta</taxon>
        <taxon>Embryophyta</taxon>
        <taxon>Tracheophyta</taxon>
        <taxon>Spermatophyta</taxon>
        <taxon>Magnoliopsida</taxon>
        <taxon>eudicotyledons</taxon>
        <taxon>Gunneridae</taxon>
        <taxon>Pentapetalae</taxon>
        <taxon>rosids</taxon>
        <taxon>fabids</taxon>
        <taxon>Fagales</taxon>
        <taxon>Fagaceae</taxon>
        <taxon>Fagus</taxon>
    </lineage>
</organism>
<evidence type="ECO:0000256" key="1">
    <source>
        <dbReference type="SAM" id="Phobius"/>
    </source>
</evidence>
<protein>
    <submittedName>
        <fullName evidence="2">Uncharacterized protein</fullName>
    </submittedName>
</protein>
<accession>A0A2N9FVT8</accession>
<name>A0A2N9FVT8_FAGSY</name>
<evidence type="ECO:0000313" key="2">
    <source>
        <dbReference type="EMBL" id="SPC91099.1"/>
    </source>
</evidence>
<dbReference type="AlphaFoldDB" id="A0A2N9FVT8"/>